<dbReference type="Proteomes" id="UP000762676">
    <property type="component" value="Unassembled WGS sequence"/>
</dbReference>
<reference evidence="1 2" key="1">
    <citation type="journal article" date="2021" name="Elife">
        <title>Chloroplast acquisition without the gene transfer in kleptoplastic sea slugs, Plakobranchus ocellatus.</title>
        <authorList>
            <person name="Maeda T."/>
            <person name="Takahashi S."/>
            <person name="Yoshida T."/>
            <person name="Shimamura S."/>
            <person name="Takaki Y."/>
            <person name="Nagai Y."/>
            <person name="Toyoda A."/>
            <person name="Suzuki Y."/>
            <person name="Arimoto A."/>
            <person name="Ishii H."/>
            <person name="Satoh N."/>
            <person name="Nishiyama T."/>
            <person name="Hasebe M."/>
            <person name="Maruyama T."/>
            <person name="Minagawa J."/>
            <person name="Obokata J."/>
            <person name="Shigenobu S."/>
        </authorList>
    </citation>
    <scope>NUCLEOTIDE SEQUENCE [LARGE SCALE GENOMIC DNA]</scope>
</reference>
<name>A0AAV4F9M7_9GAST</name>
<evidence type="ECO:0000313" key="1">
    <source>
        <dbReference type="EMBL" id="GFR69378.1"/>
    </source>
</evidence>
<organism evidence="1 2">
    <name type="scientific">Elysia marginata</name>
    <dbReference type="NCBI Taxonomy" id="1093978"/>
    <lineage>
        <taxon>Eukaryota</taxon>
        <taxon>Metazoa</taxon>
        <taxon>Spiralia</taxon>
        <taxon>Lophotrochozoa</taxon>
        <taxon>Mollusca</taxon>
        <taxon>Gastropoda</taxon>
        <taxon>Heterobranchia</taxon>
        <taxon>Euthyneura</taxon>
        <taxon>Panpulmonata</taxon>
        <taxon>Sacoglossa</taxon>
        <taxon>Placobranchoidea</taxon>
        <taxon>Plakobranchidae</taxon>
        <taxon>Elysia</taxon>
    </lineage>
</organism>
<protein>
    <recommendedName>
        <fullName evidence="3">Peptidase M16 N-terminal domain-containing protein</fullName>
    </recommendedName>
</protein>
<evidence type="ECO:0008006" key="3">
    <source>
        <dbReference type="Google" id="ProtNLM"/>
    </source>
</evidence>
<sequence length="120" mass="13316">MFATQEALDHIADSSELLGDKTFKNRFNFFSIPASYPAQSPTSTSPWLGFTLYPWPSARANDPCGVHTLEHLNYSTLTKKKNRAFCIIAETILPYLTTGRYIGELGEQTTSGALTLSTTY</sequence>
<proteinExistence type="predicted"/>
<gene>
    <name evidence="1" type="ORF">ElyMa_005629300</name>
</gene>
<keyword evidence="2" id="KW-1185">Reference proteome</keyword>
<dbReference type="AlphaFoldDB" id="A0AAV4F9M7"/>
<accession>A0AAV4F9M7</accession>
<evidence type="ECO:0000313" key="2">
    <source>
        <dbReference type="Proteomes" id="UP000762676"/>
    </source>
</evidence>
<comment type="caution">
    <text evidence="1">The sequence shown here is derived from an EMBL/GenBank/DDBJ whole genome shotgun (WGS) entry which is preliminary data.</text>
</comment>
<dbReference type="EMBL" id="BMAT01011266">
    <property type="protein sequence ID" value="GFR69378.1"/>
    <property type="molecule type" value="Genomic_DNA"/>
</dbReference>